<dbReference type="Proteomes" id="UP000321662">
    <property type="component" value="Unassembled WGS sequence"/>
</dbReference>
<keyword evidence="1" id="KW-0472">Membrane</keyword>
<evidence type="ECO:0000256" key="1">
    <source>
        <dbReference type="SAM" id="Phobius"/>
    </source>
</evidence>
<evidence type="ECO:0000313" key="2">
    <source>
        <dbReference type="EMBL" id="GEK91179.1"/>
    </source>
</evidence>
<gene>
    <name evidence="2" type="ORF">AKA01nite_08010</name>
</gene>
<dbReference type="RefSeq" id="WP_146924019.1">
    <property type="nucleotide sequence ID" value="NZ_BJUY01000007.1"/>
</dbReference>
<feature type="transmembrane region" description="Helical" evidence="1">
    <location>
        <begin position="6"/>
        <end position="27"/>
    </location>
</feature>
<dbReference type="OrthoDB" id="2082701at2"/>
<keyword evidence="1" id="KW-0812">Transmembrane</keyword>
<protein>
    <recommendedName>
        <fullName evidence="4">DUF3784 domain-containing protein</fullName>
    </recommendedName>
</protein>
<dbReference type="Pfam" id="PF12650">
    <property type="entry name" value="DUF3784"/>
    <property type="match status" value="1"/>
</dbReference>
<dbReference type="InterPro" id="IPR017259">
    <property type="entry name" value="UCP037672"/>
</dbReference>
<feature type="transmembrane region" description="Helical" evidence="1">
    <location>
        <begin position="48"/>
        <end position="67"/>
    </location>
</feature>
<keyword evidence="1" id="KW-1133">Transmembrane helix</keyword>
<reference evidence="2 3" key="1">
    <citation type="submission" date="2019-07" db="EMBL/GenBank/DDBJ databases">
        <title>Whole genome shotgun sequence of Alkalibacterium kapii NBRC 103247.</title>
        <authorList>
            <person name="Hosoyama A."/>
            <person name="Uohara A."/>
            <person name="Ohji S."/>
            <person name="Ichikawa N."/>
        </authorList>
    </citation>
    <scope>NUCLEOTIDE SEQUENCE [LARGE SCALE GENOMIC DNA]</scope>
    <source>
        <strain evidence="2 3">NBRC 103247</strain>
    </source>
</reference>
<dbReference type="EMBL" id="BJUY01000007">
    <property type="protein sequence ID" value="GEK91179.1"/>
    <property type="molecule type" value="Genomic_DNA"/>
</dbReference>
<organism evidence="2 3">
    <name type="scientific">Alkalibacterium kapii</name>
    <dbReference type="NCBI Taxonomy" id="426704"/>
    <lineage>
        <taxon>Bacteria</taxon>
        <taxon>Bacillati</taxon>
        <taxon>Bacillota</taxon>
        <taxon>Bacilli</taxon>
        <taxon>Lactobacillales</taxon>
        <taxon>Carnobacteriaceae</taxon>
        <taxon>Alkalibacterium</taxon>
    </lineage>
</organism>
<dbReference type="AlphaFoldDB" id="A0A511ASK0"/>
<feature type="transmembrane region" description="Helical" evidence="1">
    <location>
        <begin position="73"/>
        <end position="94"/>
    </location>
</feature>
<accession>A0A511ASK0</accession>
<sequence>MWTYVIMGLVFLGIGFAVHILKWNGLISGYSSIPEEKKKKVDIQAQRRILGLYGYVSGVFFLLLAVMEYFGIIVSPILALVIFLVWTGFILYYAQKQAIKGSINKK</sequence>
<comment type="caution">
    <text evidence="2">The sequence shown here is derived from an EMBL/GenBank/DDBJ whole genome shotgun (WGS) entry which is preliminary data.</text>
</comment>
<evidence type="ECO:0000313" key="3">
    <source>
        <dbReference type="Proteomes" id="UP000321662"/>
    </source>
</evidence>
<keyword evidence="3" id="KW-1185">Reference proteome</keyword>
<name>A0A511ASK0_9LACT</name>
<proteinExistence type="predicted"/>
<evidence type="ECO:0008006" key="4">
    <source>
        <dbReference type="Google" id="ProtNLM"/>
    </source>
</evidence>